<feature type="compositionally biased region" description="Basic and acidic residues" evidence="1">
    <location>
        <begin position="116"/>
        <end position="139"/>
    </location>
</feature>
<dbReference type="Pfam" id="PF05036">
    <property type="entry name" value="SPOR"/>
    <property type="match status" value="1"/>
</dbReference>
<feature type="region of interest" description="Disordered" evidence="1">
    <location>
        <begin position="70"/>
        <end position="89"/>
    </location>
</feature>
<feature type="transmembrane region" description="Helical" evidence="2">
    <location>
        <begin position="25"/>
        <end position="47"/>
    </location>
</feature>
<sequence length="298" mass="33739">MNDHNLDDLIIDDIQPKQANKAKSFLTIIALAIVVLIVSIIFTKILLKAPKQDQLLFEQNEIEMISPDLTLQSVTGPEDKTSTPLEVTEDENRVQITKETTTPKITEEVPAPMSEITDKPEKSTNVELPKSEEQPEEVAVHKQVEVEKELTPAPMPEPEEEKPTDILNIVEQPAENSIHPTSEVSKQKVQNRTEQIVEEQRVEKYRPANVITRPAENYTKAIHHGNYYIQVGAFSNDPSQHFLNRITSNGFTYIITKRSPKGYKKLLIGPYSDQKSAEDALVRVKALINKRAFLLNKK</sequence>
<dbReference type="Proteomes" id="UP001169069">
    <property type="component" value="Unassembled WGS sequence"/>
</dbReference>
<evidence type="ECO:0000256" key="2">
    <source>
        <dbReference type="SAM" id="Phobius"/>
    </source>
</evidence>
<keyword evidence="2" id="KW-0812">Transmembrane</keyword>
<proteinExistence type="predicted"/>
<dbReference type="InterPro" id="IPR007730">
    <property type="entry name" value="SPOR-like_dom"/>
</dbReference>
<evidence type="ECO:0000313" key="5">
    <source>
        <dbReference type="Proteomes" id="UP001169069"/>
    </source>
</evidence>
<dbReference type="EMBL" id="JAQIBD010000005">
    <property type="protein sequence ID" value="MDM5272675.1"/>
    <property type="molecule type" value="Genomic_DNA"/>
</dbReference>
<evidence type="ECO:0000313" key="4">
    <source>
        <dbReference type="EMBL" id="MDM5272675.1"/>
    </source>
</evidence>
<dbReference type="RefSeq" id="WP_289414517.1">
    <property type="nucleotide sequence ID" value="NZ_JAQIBD010000005.1"/>
</dbReference>
<dbReference type="SUPFAM" id="SSF110997">
    <property type="entry name" value="Sporulation related repeat"/>
    <property type="match status" value="1"/>
</dbReference>
<feature type="domain" description="SPOR" evidence="3">
    <location>
        <begin position="221"/>
        <end position="297"/>
    </location>
</feature>
<evidence type="ECO:0000256" key="1">
    <source>
        <dbReference type="SAM" id="MobiDB-lite"/>
    </source>
</evidence>
<dbReference type="InterPro" id="IPR036680">
    <property type="entry name" value="SPOR-like_sf"/>
</dbReference>
<dbReference type="PROSITE" id="PS51724">
    <property type="entry name" value="SPOR"/>
    <property type="match status" value="1"/>
</dbReference>
<keyword evidence="2" id="KW-0472">Membrane</keyword>
<gene>
    <name evidence="4" type="ORF">PGH07_10875</name>
</gene>
<organism evidence="4 5">
    <name type="scientific">Sulfurovum zhangzhouensis</name>
    <dbReference type="NCBI Taxonomy" id="3019067"/>
    <lineage>
        <taxon>Bacteria</taxon>
        <taxon>Pseudomonadati</taxon>
        <taxon>Campylobacterota</taxon>
        <taxon>Epsilonproteobacteria</taxon>
        <taxon>Campylobacterales</taxon>
        <taxon>Sulfurovaceae</taxon>
        <taxon>Sulfurovum</taxon>
    </lineage>
</organism>
<accession>A0ABT7R0Q2</accession>
<evidence type="ECO:0000259" key="3">
    <source>
        <dbReference type="PROSITE" id="PS51724"/>
    </source>
</evidence>
<comment type="caution">
    <text evidence="4">The sequence shown here is derived from an EMBL/GenBank/DDBJ whole genome shotgun (WGS) entry which is preliminary data.</text>
</comment>
<feature type="region of interest" description="Disordered" evidence="1">
    <location>
        <begin position="100"/>
        <end position="139"/>
    </location>
</feature>
<keyword evidence="2" id="KW-1133">Transmembrane helix</keyword>
<name>A0ABT7R0Q2_9BACT</name>
<keyword evidence="5" id="KW-1185">Reference proteome</keyword>
<protein>
    <submittedName>
        <fullName evidence="4">SPOR domain-containing protein</fullName>
    </submittedName>
</protein>
<dbReference type="Gene3D" id="3.30.70.1070">
    <property type="entry name" value="Sporulation related repeat"/>
    <property type="match status" value="1"/>
</dbReference>
<reference evidence="4" key="1">
    <citation type="submission" date="2023-01" db="EMBL/GenBank/DDBJ databases">
        <title>Sulfurovum sp. zt1-1 genome assembly.</title>
        <authorList>
            <person name="Wang J."/>
        </authorList>
    </citation>
    <scope>NUCLEOTIDE SEQUENCE</scope>
    <source>
        <strain evidence="4">Zt1-1</strain>
    </source>
</reference>